<dbReference type="EC" id="3.4.21.89" evidence="3 7"/>
<keyword evidence="7" id="KW-0472">Membrane</keyword>
<feature type="active site" evidence="6">
    <location>
        <position position="92"/>
    </location>
</feature>
<keyword evidence="7" id="KW-0812">Transmembrane</keyword>
<dbReference type="GO" id="GO:0016020">
    <property type="term" value="C:membrane"/>
    <property type="evidence" value="ECO:0007669"/>
    <property type="project" value="UniProtKB-SubCell"/>
</dbReference>
<evidence type="ECO:0000259" key="8">
    <source>
        <dbReference type="Pfam" id="PF10502"/>
    </source>
</evidence>
<evidence type="ECO:0000256" key="6">
    <source>
        <dbReference type="PIRSR" id="PIRSR600223-1"/>
    </source>
</evidence>
<comment type="catalytic activity">
    <reaction evidence="1 7">
        <text>Cleavage of hydrophobic, N-terminal signal or leader sequences from secreted and periplasmic proteins.</text>
        <dbReference type="EC" id="3.4.21.89"/>
    </reaction>
</comment>
<dbReference type="InterPro" id="IPR019758">
    <property type="entry name" value="Pept_S26A_signal_pept_1_CS"/>
</dbReference>
<accession>A0A8J6Y8D4</accession>
<dbReference type="GO" id="GO:0006465">
    <property type="term" value="P:signal peptide processing"/>
    <property type="evidence" value="ECO:0007669"/>
    <property type="project" value="InterPro"/>
</dbReference>
<evidence type="ECO:0000256" key="2">
    <source>
        <dbReference type="ARBA" id="ARBA00009370"/>
    </source>
</evidence>
<dbReference type="SUPFAM" id="SSF51306">
    <property type="entry name" value="LexA/Signal peptidase"/>
    <property type="match status" value="1"/>
</dbReference>
<dbReference type="CDD" id="cd06530">
    <property type="entry name" value="S26_SPase_I"/>
    <property type="match status" value="1"/>
</dbReference>
<keyword evidence="5 7" id="KW-0378">Hydrolase</keyword>
<feature type="transmembrane region" description="Helical" evidence="7">
    <location>
        <begin position="9"/>
        <end position="28"/>
    </location>
</feature>
<feature type="domain" description="Peptidase S26" evidence="8">
    <location>
        <begin position="7"/>
        <end position="188"/>
    </location>
</feature>
<reference evidence="9 10" key="1">
    <citation type="submission" date="2020-08" db="EMBL/GenBank/DDBJ databases">
        <title>Acidobacteriota in marine sediments use diverse sulfur dissimilation pathways.</title>
        <authorList>
            <person name="Wasmund K."/>
        </authorList>
    </citation>
    <scope>NUCLEOTIDE SEQUENCE [LARGE SCALE GENOMIC DNA]</scope>
    <source>
        <strain evidence="9">MAG AM3-A</strain>
    </source>
</reference>
<keyword evidence="7" id="KW-1133">Transmembrane helix</keyword>
<evidence type="ECO:0000313" key="9">
    <source>
        <dbReference type="EMBL" id="MBD3870344.1"/>
    </source>
</evidence>
<organism evidence="9 10">
    <name type="scientific">Candidatus Sulfomarinibacter kjeldsenii</name>
    <dbReference type="NCBI Taxonomy" id="2885994"/>
    <lineage>
        <taxon>Bacteria</taxon>
        <taxon>Pseudomonadati</taxon>
        <taxon>Acidobacteriota</taxon>
        <taxon>Thermoanaerobaculia</taxon>
        <taxon>Thermoanaerobaculales</taxon>
        <taxon>Candidatus Sulfomarinibacteraceae</taxon>
        <taxon>Candidatus Sulfomarinibacter</taxon>
    </lineage>
</organism>
<dbReference type="InterPro" id="IPR036286">
    <property type="entry name" value="LexA/Signal_pep-like_sf"/>
</dbReference>
<keyword evidence="7" id="KW-0645">Protease</keyword>
<dbReference type="PROSITE" id="PS00761">
    <property type="entry name" value="SPASE_I_3"/>
    <property type="match status" value="1"/>
</dbReference>
<evidence type="ECO:0000256" key="5">
    <source>
        <dbReference type="ARBA" id="ARBA00022801"/>
    </source>
</evidence>
<dbReference type="InterPro" id="IPR000223">
    <property type="entry name" value="Pept_S26A_signal_pept_1"/>
</dbReference>
<gene>
    <name evidence="9" type="primary">lepB</name>
    <name evidence="9" type="ORF">IFJ97_03160</name>
</gene>
<dbReference type="PRINTS" id="PR00727">
    <property type="entry name" value="LEADERPTASE"/>
</dbReference>
<dbReference type="PANTHER" id="PTHR43390:SF1">
    <property type="entry name" value="CHLOROPLAST PROCESSING PEPTIDASE"/>
    <property type="match status" value="1"/>
</dbReference>
<proteinExistence type="inferred from homology"/>
<evidence type="ECO:0000313" key="10">
    <source>
        <dbReference type="Proteomes" id="UP000598633"/>
    </source>
</evidence>
<comment type="caution">
    <text evidence="9">The sequence shown here is derived from an EMBL/GenBank/DDBJ whole genome shotgun (WGS) entry which is preliminary data.</text>
</comment>
<dbReference type="PANTHER" id="PTHR43390">
    <property type="entry name" value="SIGNAL PEPTIDASE I"/>
    <property type="match status" value="1"/>
</dbReference>
<evidence type="ECO:0000256" key="1">
    <source>
        <dbReference type="ARBA" id="ARBA00000677"/>
    </source>
</evidence>
<dbReference type="NCBIfam" id="TIGR02227">
    <property type="entry name" value="sigpep_I_bact"/>
    <property type="match status" value="1"/>
</dbReference>
<dbReference type="EMBL" id="JACXWA010000055">
    <property type="protein sequence ID" value="MBD3870344.1"/>
    <property type="molecule type" value="Genomic_DNA"/>
</dbReference>
<dbReference type="InterPro" id="IPR019533">
    <property type="entry name" value="Peptidase_S26"/>
</dbReference>
<dbReference type="GO" id="GO:0004252">
    <property type="term" value="F:serine-type endopeptidase activity"/>
    <property type="evidence" value="ECO:0007669"/>
    <property type="project" value="InterPro"/>
</dbReference>
<dbReference type="Gene3D" id="2.10.109.10">
    <property type="entry name" value="Umud Fragment, subunit A"/>
    <property type="match status" value="1"/>
</dbReference>
<evidence type="ECO:0000256" key="7">
    <source>
        <dbReference type="RuleBase" id="RU362042"/>
    </source>
</evidence>
<evidence type="ECO:0000256" key="4">
    <source>
        <dbReference type="ARBA" id="ARBA00019232"/>
    </source>
</evidence>
<protein>
    <recommendedName>
        <fullName evidence="4 7">Signal peptidase I</fullName>
        <ecNumber evidence="3 7">3.4.21.89</ecNumber>
    </recommendedName>
</protein>
<name>A0A8J6Y8D4_9BACT</name>
<dbReference type="Proteomes" id="UP000598633">
    <property type="component" value="Unassembled WGS sequence"/>
</dbReference>
<dbReference type="GO" id="GO:0009003">
    <property type="term" value="F:signal peptidase activity"/>
    <property type="evidence" value="ECO:0007669"/>
    <property type="project" value="UniProtKB-EC"/>
</dbReference>
<sequence>MRKSVAREYYEAILVAFILALFVRTFVFENFKIPSGSMEDNLLIGDHLVVNKFVFAGNADSILHRVFPYRSPERGDVVVFKYPEDTRRDFIKRCVALAGDTVEIKRKQLYVNGDLQIEPLVVHKDPRVYDDLPAAPISSRIRDNFGPFTVPPGTIFCLGDNRDNSLDSRFWGPVPLSYVKGRAVLIYWSYEAGRNDWQWRGFGHRLKQLAGVFFNFFTKTRWEREFRLIR</sequence>
<dbReference type="AlphaFoldDB" id="A0A8J6Y8D4"/>
<evidence type="ECO:0000256" key="3">
    <source>
        <dbReference type="ARBA" id="ARBA00013208"/>
    </source>
</evidence>
<dbReference type="Pfam" id="PF10502">
    <property type="entry name" value="Peptidase_S26"/>
    <property type="match status" value="1"/>
</dbReference>
<feature type="active site" evidence="6">
    <location>
        <position position="37"/>
    </location>
</feature>
<comment type="subcellular location">
    <subcellularLocation>
        <location evidence="7">Membrane</location>
        <topology evidence="7">Single-pass type II membrane protein</topology>
    </subcellularLocation>
</comment>
<comment type="similarity">
    <text evidence="2 7">Belongs to the peptidase S26 family.</text>
</comment>